<name>A0A131ZU44_SARSC</name>
<feature type="domain" description="Voltage-dependent calcium channel alpha-2/delta subunit conserved region" evidence="1">
    <location>
        <begin position="125"/>
        <end position="387"/>
    </location>
</feature>
<evidence type="ECO:0000313" key="3">
    <source>
        <dbReference type="Proteomes" id="UP000616769"/>
    </source>
</evidence>
<evidence type="ECO:0000259" key="1">
    <source>
        <dbReference type="Pfam" id="PF08473"/>
    </source>
</evidence>
<dbReference type="PANTHER" id="PTHR10166">
    <property type="entry name" value="VOLTAGE-DEPENDENT CALCIUM CHANNEL SUBUNIT ALPHA-2/DELTA-RELATED"/>
    <property type="match status" value="1"/>
</dbReference>
<dbReference type="EMBL" id="JXLN01001357">
    <property type="protein sequence ID" value="KPM02254.1"/>
    <property type="molecule type" value="Genomic_DNA"/>
</dbReference>
<protein>
    <recommendedName>
        <fullName evidence="1">Voltage-dependent calcium channel alpha-2/delta subunit conserved region domain-containing protein</fullName>
    </recommendedName>
</protein>
<dbReference type="Pfam" id="PF08473">
    <property type="entry name" value="VGCC_alpha2"/>
    <property type="match status" value="1"/>
</dbReference>
<organism evidence="2 3">
    <name type="scientific">Sarcoptes scabiei</name>
    <name type="common">Itch mite</name>
    <name type="synonym">Acarus scabiei</name>
    <dbReference type="NCBI Taxonomy" id="52283"/>
    <lineage>
        <taxon>Eukaryota</taxon>
        <taxon>Metazoa</taxon>
        <taxon>Ecdysozoa</taxon>
        <taxon>Arthropoda</taxon>
        <taxon>Chelicerata</taxon>
        <taxon>Arachnida</taxon>
        <taxon>Acari</taxon>
        <taxon>Acariformes</taxon>
        <taxon>Sarcoptiformes</taxon>
        <taxon>Astigmata</taxon>
        <taxon>Psoroptidia</taxon>
        <taxon>Sarcoptoidea</taxon>
        <taxon>Sarcoptidae</taxon>
        <taxon>Sarcoptinae</taxon>
        <taxon>Sarcoptes</taxon>
    </lineage>
</organism>
<comment type="caution">
    <text evidence="2">The sequence shown here is derived from an EMBL/GenBank/DDBJ whole genome shotgun (WGS) entry which is preliminary data.</text>
</comment>
<evidence type="ECO:0000313" key="2">
    <source>
        <dbReference type="EMBL" id="KPM02254.1"/>
    </source>
</evidence>
<dbReference type="GO" id="GO:0005245">
    <property type="term" value="F:voltage-gated calcium channel activity"/>
    <property type="evidence" value="ECO:0007669"/>
    <property type="project" value="TreeGrafter"/>
</dbReference>
<dbReference type="Proteomes" id="UP000616769">
    <property type="component" value="Unassembled WGS sequence"/>
</dbReference>
<proteinExistence type="predicted"/>
<dbReference type="PANTHER" id="PTHR10166:SF37">
    <property type="entry name" value="STOLID, ISOFORM H"/>
    <property type="match status" value="1"/>
</dbReference>
<gene>
    <name evidence="2" type="ORF">QR98_0006630</name>
</gene>
<accession>A0A131ZU44</accession>
<dbReference type="VEuPathDB" id="VectorBase:SSCA009819"/>
<reference evidence="2 3" key="1">
    <citation type="journal article" date="2015" name="Parasit. Vectors">
        <title>Draft genome of the scabies mite.</title>
        <authorList>
            <person name="Rider S.D.Jr."/>
            <person name="Morgan M.S."/>
            <person name="Arlian L.G."/>
        </authorList>
    </citation>
    <scope>NUCLEOTIDE SEQUENCE [LARGE SCALE GENOMIC DNA]</scope>
    <source>
        <strain evidence="2">Arlian Lab</strain>
    </source>
</reference>
<dbReference type="InterPro" id="IPR013680">
    <property type="entry name" value="VDCC_a2/dsu"/>
</dbReference>
<dbReference type="OrthoDB" id="10054666at2759"/>
<sequence length="425" mass="50015">MLEDYISAFFEQKRPIIKLNHYYFGSIDNTPFSFAIVLPEGYGSYRFQAQIDLKNLRENLTVYFEGDHWRVHPDWVYCENPHKLSGIIPQTPEEVILQFLNYDLPSKNYAWTVTSAEPRRYENVTFAVVGVQYNYSSFYSSFFKIAENNQLNCLDEEINCFVLDNNGFVVISNVYQHAGLFLGEINNELMQDMVQNGIYQKIKFFDYQAICIHITPFWNSAIRSAQTPLFYLLRIFKWLASRLVFFLSLLQGDRMPFEALAEMAMNIDENDYEADPYDIKFNKSNPKPCDKEFDLYELATFSNRTLQFSYSCDPGVCTRDYYIHNILHSNLLLLISTKNCHCFETSVRFEPKESELDDEAYCELYRSEQFRRKPESCFKEHDQEEELKYCGRATNLQTLSIISILLMISIKTLIIHRSNLLISER</sequence>
<dbReference type="AlphaFoldDB" id="A0A131ZU44"/>
<dbReference type="InterPro" id="IPR051173">
    <property type="entry name" value="Ca_channel_alpha-2/delta"/>
</dbReference>
<dbReference type="GO" id="GO:0005891">
    <property type="term" value="C:voltage-gated calcium channel complex"/>
    <property type="evidence" value="ECO:0007669"/>
    <property type="project" value="TreeGrafter"/>
</dbReference>